<evidence type="ECO:0000256" key="1">
    <source>
        <dbReference type="ARBA" id="ARBA00005417"/>
    </source>
</evidence>
<dbReference type="GO" id="GO:0016020">
    <property type="term" value="C:membrane"/>
    <property type="evidence" value="ECO:0007669"/>
    <property type="project" value="InterPro"/>
</dbReference>
<protein>
    <submittedName>
        <fullName evidence="6">ABC transporter ATP-binding protein</fullName>
    </submittedName>
</protein>
<dbReference type="InterPro" id="IPR029439">
    <property type="entry name" value="Wzt_C"/>
</dbReference>
<gene>
    <name evidence="6" type="ORF">DVJ77_05815</name>
</gene>
<evidence type="ECO:0000256" key="3">
    <source>
        <dbReference type="ARBA" id="ARBA00022741"/>
    </source>
</evidence>
<dbReference type="GO" id="GO:0140359">
    <property type="term" value="F:ABC-type transporter activity"/>
    <property type="evidence" value="ECO:0007669"/>
    <property type="project" value="InterPro"/>
</dbReference>
<dbReference type="EMBL" id="QQAH01000005">
    <property type="protein sequence ID" value="RDD82462.1"/>
    <property type="molecule type" value="Genomic_DNA"/>
</dbReference>
<dbReference type="RefSeq" id="WP_114844525.1">
    <property type="nucleotide sequence ID" value="NZ_JBHSPE010000001.1"/>
</dbReference>
<evidence type="ECO:0000259" key="5">
    <source>
        <dbReference type="PROSITE" id="PS50893"/>
    </source>
</evidence>
<name>A0A369UNX1_9GAMM</name>
<dbReference type="CDD" id="cd10147">
    <property type="entry name" value="Wzt_C-like"/>
    <property type="match status" value="1"/>
</dbReference>
<dbReference type="Pfam" id="PF14524">
    <property type="entry name" value="Wzt_C"/>
    <property type="match status" value="1"/>
</dbReference>
<dbReference type="OrthoDB" id="9778870at2"/>
<dbReference type="PROSITE" id="PS50893">
    <property type="entry name" value="ABC_TRANSPORTER_2"/>
    <property type="match status" value="1"/>
</dbReference>
<comment type="caution">
    <text evidence="6">The sequence shown here is derived from an EMBL/GenBank/DDBJ whole genome shotgun (WGS) entry which is preliminary data.</text>
</comment>
<evidence type="ECO:0000256" key="4">
    <source>
        <dbReference type="ARBA" id="ARBA00022840"/>
    </source>
</evidence>
<keyword evidence="7" id="KW-1185">Reference proteome</keyword>
<dbReference type="InterPro" id="IPR050683">
    <property type="entry name" value="Bact_Polysacc_Export_ATP-bd"/>
</dbReference>
<dbReference type="SUPFAM" id="SSF52540">
    <property type="entry name" value="P-loop containing nucleoside triphosphate hydrolases"/>
    <property type="match status" value="1"/>
</dbReference>
<sequence length="447" mass="49045">MSSESQYIPDDTGVAISVSNLSKKYQIYHRPQDRLLQSFWGTRKQLYRDFNALDNLSFDIYRGETVGIVGLNGSGKSTLLQIIAGTLSPTAGAVYARGKISALLELGAGFNPEFSGRENIHIAASIMGYSKADIERKYASIASFADIGDFLEQPVKTYSSGMYVRLAFAVAISVEPEILIVDEALAVGDVGFQTKCMVTLRQMQQRGTTILFVSHDTAAVSSLCQRAIYLRQGKILAMGLASEITAQYIRDVQEASNRTIQNATAGTGASDSQNSEATTLMPAPASAQFTHFAKMAEHCRSGTGDARVMYAEMLDGEGIPVNSATFDQSVTIRIIVEAVRPSTFSVNYKICDKNRVAVIGADFLMQDQELLSLLPGQQAEVVYKTRLPLTDGKYSLRISLTQPIDAHQHAIFFDIVEIAHVFEMMRSTKAKFWTQIYMPNSLDVNIS</sequence>
<dbReference type="CDD" id="cd03220">
    <property type="entry name" value="ABC_KpsT_Wzt"/>
    <property type="match status" value="1"/>
</dbReference>
<dbReference type="InterPro" id="IPR027417">
    <property type="entry name" value="P-loop_NTPase"/>
</dbReference>
<feature type="domain" description="ABC transporter" evidence="5">
    <location>
        <begin position="16"/>
        <end position="257"/>
    </location>
</feature>
<organism evidence="6 7">
    <name type="scientific">Dyella tabacisoli</name>
    <dbReference type="NCBI Taxonomy" id="2282381"/>
    <lineage>
        <taxon>Bacteria</taxon>
        <taxon>Pseudomonadati</taxon>
        <taxon>Pseudomonadota</taxon>
        <taxon>Gammaproteobacteria</taxon>
        <taxon>Lysobacterales</taxon>
        <taxon>Rhodanobacteraceae</taxon>
        <taxon>Dyella</taxon>
    </lineage>
</organism>
<keyword evidence="4 6" id="KW-0067">ATP-binding</keyword>
<evidence type="ECO:0000313" key="6">
    <source>
        <dbReference type="EMBL" id="RDD82462.1"/>
    </source>
</evidence>
<reference evidence="6 7" key="1">
    <citation type="submission" date="2018-07" db="EMBL/GenBank/DDBJ databases">
        <title>Dyella tabacisoli L4-6T, whole genome shotgun sequence.</title>
        <authorList>
            <person name="Zhou X.-K."/>
            <person name="Li W.-J."/>
            <person name="Duan Y.-Q."/>
        </authorList>
    </citation>
    <scope>NUCLEOTIDE SEQUENCE [LARGE SCALE GENOMIC DNA]</scope>
    <source>
        <strain evidence="6 7">L4-6</strain>
    </source>
</reference>
<dbReference type="InterPro" id="IPR003593">
    <property type="entry name" value="AAA+_ATPase"/>
</dbReference>
<dbReference type="Proteomes" id="UP000253782">
    <property type="component" value="Unassembled WGS sequence"/>
</dbReference>
<dbReference type="InterPro" id="IPR003439">
    <property type="entry name" value="ABC_transporter-like_ATP-bd"/>
</dbReference>
<dbReference type="GO" id="GO:0016887">
    <property type="term" value="F:ATP hydrolysis activity"/>
    <property type="evidence" value="ECO:0007669"/>
    <property type="project" value="InterPro"/>
</dbReference>
<dbReference type="GO" id="GO:0005524">
    <property type="term" value="F:ATP binding"/>
    <property type="evidence" value="ECO:0007669"/>
    <property type="project" value="UniProtKB-KW"/>
</dbReference>
<dbReference type="InterPro" id="IPR015860">
    <property type="entry name" value="ABC_transpr_TagH-like"/>
</dbReference>
<dbReference type="PANTHER" id="PTHR46743">
    <property type="entry name" value="TEICHOIC ACIDS EXPORT ATP-BINDING PROTEIN TAGH"/>
    <property type="match status" value="1"/>
</dbReference>
<dbReference type="PANTHER" id="PTHR46743:SF2">
    <property type="entry name" value="TEICHOIC ACIDS EXPORT ATP-BINDING PROTEIN TAGH"/>
    <property type="match status" value="1"/>
</dbReference>
<keyword evidence="2" id="KW-0813">Transport</keyword>
<proteinExistence type="inferred from homology"/>
<dbReference type="Gene3D" id="2.70.50.60">
    <property type="entry name" value="abc- transporter (atp binding component) like domain"/>
    <property type="match status" value="1"/>
</dbReference>
<evidence type="ECO:0000313" key="7">
    <source>
        <dbReference type="Proteomes" id="UP000253782"/>
    </source>
</evidence>
<dbReference type="AlphaFoldDB" id="A0A369UNX1"/>
<dbReference type="SMART" id="SM00382">
    <property type="entry name" value="AAA"/>
    <property type="match status" value="1"/>
</dbReference>
<dbReference type="Pfam" id="PF00005">
    <property type="entry name" value="ABC_tran"/>
    <property type="match status" value="1"/>
</dbReference>
<accession>A0A369UNX1</accession>
<comment type="similarity">
    <text evidence="1">Belongs to the ABC transporter superfamily.</text>
</comment>
<dbReference type="Gene3D" id="3.40.50.300">
    <property type="entry name" value="P-loop containing nucleotide triphosphate hydrolases"/>
    <property type="match status" value="1"/>
</dbReference>
<keyword evidence="3" id="KW-0547">Nucleotide-binding</keyword>
<evidence type="ECO:0000256" key="2">
    <source>
        <dbReference type="ARBA" id="ARBA00022448"/>
    </source>
</evidence>